<name>A0ABT3FJR0_9BACT</name>
<keyword evidence="2" id="KW-1185">Reference proteome</keyword>
<comment type="caution">
    <text evidence="1">The sequence shown here is derived from an EMBL/GenBank/DDBJ whole genome shotgun (WGS) entry which is preliminary data.</text>
</comment>
<organism evidence="1 2">
    <name type="scientific">Luteolibacter flavescens</name>
    <dbReference type="NCBI Taxonomy" id="1859460"/>
    <lineage>
        <taxon>Bacteria</taxon>
        <taxon>Pseudomonadati</taxon>
        <taxon>Verrucomicrobiota</taxon>
        <taxon>Verrucomicrobiia</taxon>
        <taxon>Verrucomicrobiales</taxon>
        <taxon>Verrucomicrobiaceae</taxon>
        <taxon>Luteolibacter</taxon>
    </lineage>
</organism>
<accession>A0ABT3FJR0</accession>
<proteinExistence type="predicted"/>
<dbReference type="EMBL" id="JAPDDS010000001">
    <property type="protein sequence ID" value="MCW1883782.1"/>
    <property type="molecule type" value="Genomic_DNA"/>
</dbReference>
<sequence>MNLDEAVEKIRRAGFPARKLHGTLGETVTCGSPINEVGINADQEALISLFPTNLGWGIHTPAILGETDYQEGWTLEEAADLAIGLLTSAHLPFRDEDLVITIARCQGGDGSCMDHTPTGLHRVLFMPGQGGRESRMTRDRAMREIALELARIAIDPK</sequence>
<dbReference type="RefSeq" id="WP_264499741.1">
    <property type="nucleotide sequence ID" value="NZ_JAPDDS010000001.1"/>
</dbReference>
<reference evidence="1 2" key="1">
    <citation type="submission" date="2022-10" db="EMBL/GenBank/DDBJ databases">
        <title>Luteolibacter flavescens strain MCCC 1K03193, whole genome shotgun sequencing project.</title>
        <authorList>
            <person name="Zhao G."/>
            <person name="Shen L."/>
        </authorList>
    </citation>
    <scope>NUCLEOTIDE SEQUENCE [LARGE SCALE GENOMIC DNA]</scope>
    <source>
        <strain evidence="1 2">MCCC 1K03193</strain>
    </source>
</reference>
<protein>
    <submittedName>
        <fullName evidence="1">Uncharacterized protein</fullName>
    </submittedName>
</protein>
<gene>
    <name evidence="1" type="ORF">OKA04_03520</name>
</gene>
<dbReference type="Proteomes" id="UP001207930">
    <property type="component" value="Unassembled WGS sequence"/>
</dbReference>
<evidence type="ECO:0000313" key="1">
    <source>
        <dbReference type="EMBL" id="MCW1883782.1"/>
    </source>
</evidence>
<evidence type="ECO:0000313" key="2">
    <source>
        <dbReference type="Proteomes" id="UP001207930"/>
    </source>
</evidence>